<keyword evidence="2" id="KW-0813">Transport</keyword>
<organism evidence="12 13">
    <name type="scientific">Streptomyces tremellae</name>
    <dbReference type="NCBI Taxonomy" id="1124239"/>
    <lineage>
        <taxon>Bacteria</taxon>
        <taxon>Bacillati</taxon>
        <taxon>Actinomycetota</taxon>
        <taxon>Actinomycetes</taxon>
        <taxon>Kitasatosporales</taxon>
        <taxon>Streptomycetaceae</taxon>
        <taxon>Streptomyces</taxon>
    </lineage>
</organism>
<dbReference type="PROSITE" id="PS51103">
    <property type="entry name" value="PTS_EIIC_TYPE_1"/>
    <property type="match status" value="1"/>
</dbReference>
<dbReference type="RefSeq" id="WP_345648783.1">
    <property type="nucleotide sequence ID" value="NZ_BAABEP010000027.1"/>
</dbReference>
<keyword evidence="3" id="KW-1003">Cell membrane</keyword>
<feature type="region of interest" description="Disordered" evidence="9">
    <location>
        <begin position="426"/>
        <end position="451"/>
    </location>
</feature>
<name>A0ABP7FEE6_9ACTN</name>
<keyword evidence="5" id="KW-0598">Phosphotransferase system</keyword>
<protein>
    <submittedName>
        <fullName evidence="12">PTS transporter subunit EIIC</fullName>
    </submittedName>
</protein>
<accession>A0ABP7FEE6</accession>
<feature type="transmembrane region" description="Helical" evidence="10">
    <location>
        <begin position="295"/>
        <end position="315"/>
    </location>
</feature>
<evidence type="ECO:0000256" key="4">
    <source>
        <dbReference type="ARBA" id="ARBA00022597"/>
    </source>
</evidence>
<evidence type="ECO:0000256" key="5">
    <source>
        <dbReference type="ARBA" id="ARBA00022683"/>
    </source>
</evidence>
<evidence type="ECO:0000256" key="10">
    <source>
        <dbReference type="SAM" id="Phobius"/>
    </source>
</evidence>
<keyword evidence="8 10" id="KW-0472">Membrane</keyword>
<evidence type="ECO:0000256" key="6">
    <source>
        <dbReference type="ARBA" id="ARBA00022692"/>
    </source>
</evidence>
<evidence type="ECO:0000259" key="11">
    <source>
        <dbReference type="PROSITE" id="PS51103"/>
    </source>
</evidence>
<keyword evidence="7 10" id="KW-1133">Transmembrane helix</keyword>
<keyword evidence="4" id="KW-0762">Sugar transport</keyword>
<feature type="transmembrane region" description="Helical" evidence="10">
    <location>
        <begin position="399"/>
        <end position="419"/>
    </location>
</feature>
<dbReference type="PANTHER" id="PTHR30009:SF4">
    <property type="entry name" value="PTS SYSTEM N-ACETYLGLUCOSAMINE-SPECIFIC EIICBA COMPONENT"/>
    <property type="match status" value="1"/>
</dbReference>
<reference evidence="13" key="1">
    <citation type="journal article" date="2019" name="Int. J. Syst. Evol. Microbiol.">
        <title>The Global Catalogue of Microorganisms (GCM) 10K type strain sequencing project: providing services to taxonomists for standard genome sequencing and annotation.</title>
        <authorList>
            <consortium name="The Broad Institute Genomics Platform"/>
            <consortium name="The Broad Institute Genome Sequencing Center for Infectious Disease"/>
            <person name="Wu L."/>
            <person name="Ma J."/>
        </authorList>
    </citation>
    <scope>NUCLEOTIDE SEQUENCE [LARGE SCALE GENOMIC DNA]</scope>
    <source>
        <strain evidence="13">JCM 30846</strain>
    </source>
</reference>
<feature type="compositionally biased region" description="Polar residues" evidence="9">
    <location>
        <begin position="440"/>
        <end position="451"/>
    </location>
</feature>
<gene>
    <name evidence="12" type="ORF">GCM10023082_38580</name>
</gene>
<keyword evidence="6 10" id="KW-0812">Transmembrane</keyword>
<feature type="transmembrane region" description="Helical" evidence="10">
    <location>
        <begin position="70"/>
        <end position="94"/>
    </location>
</feature>
<sequence>MSGDGAVRSRRAPGAPRGHWWQGLFQGLQKMGRSLQLPIAVLPAAGILNRLGQPDVFGAQGLGWDAVAKVFAAAGGALLDSSLGLPLLFCIGVAIGMARKADGSTALAAVTGFLAYYAVLHAFPLDCDGAARFTGAGVWSGVCVTPDGTTVTQASYQNPGVFGGIVMGLLTAWLWRRFHRVKLVDWLGFFNGRRLVPIVMAFVGLLVASLSVWVWQPIGDGLTDFSKWLVDAGAWGSGIFGVANRGLLVFGLHQFLNTFVWFQFGDYTKPDGTVVHGDVNRFLAGDPTAGQFTTGFFPIMMFALPAAALAIYHCAKPSRRKAVGGLMLSVALTSFVTGVTEPIEYSFLFVAPLLYAIHAVLTGVSMFVSWQLGAKDGFSFSAGLIDYVINWGLATKPWLLIPIGLAFAVVYYTVFRVLITKLDLPTPGREPDDPDDPGTQEEQTVTGDTRP</sequence>
<feature type="transmembrane region" description="Helical" evidence="10">
    <location>
        <begin position="345"/>
        <end position="370"/>
    </location>
</feature>
<dbReference type="InterPro" id="IPR003352">
    <property type="entry name" value="PTS_EIIC"/>
</dbReference>
<evidence type="ECO:0000256" key="7">
    <source>
        <dbReference type="ARBA" id="ARBA00022989"/>
    </source>
</evidence>
<dbReference type="InterPro" id="IPR013013">
    <property type="entry name" value="PTS_EIIC_1"/>
</dbReference>
<dbReference type="PANTHER" id="PTHR30009">
    <property type="entry name" value="CYTOCHROME C-TYPE SYNTHESIS PROTEIN AND PTS TRANSMEMBRANE COMPONENT"/>
    <property type="match status" value="1"/>
</dbReference>
<evidence type="ECO:0000313" key="13">
    <source>
        <dbReference type="Proteomes" id="UP001499884"/>
    </source>
</evidence>
<feature type="domain" description="PTS EIIC type-1" evidence="11">
    <location>
        <begin position="22"/>
        <end position="431"/>
    </location>
</feature>
<comment type="subcellular location">
    <subcellularLocation>
        <location evidence="1">Cell membrane</location>
        <topology evidence="1">Multi-pass membrane protein</topology>
    </subcellularLocation>
</comment>
<evidence type="ECO:0000256" key="8">
    <source>
        <dbReference type="ARBA" id="ARBA00023136"/>
    </source>
</evidence>
<evidence type="ECO:0000256" key="3">
    <source>
        <dbReference type="ARBA" id="ARBA00022475"/>
    </source>
</evidence>
<dbReference type="InterPro" id="IPR050429">
    <property type="entry name" value="PTS_Glucose_EIICBA"/>
</dbReference>
<evidence type="ECO:0000256" key="1">
    <source>
        <dbReference type="ARBA" id="ARBA00004651"/>
    </source>
</evidence>
<proteinExistence type="predicted"/>
<dbReference type="Pfam" id="PF02378">
    <property type="entry name" value="PTS_EIIC"/>
    <property type="match status" value="1"/>
</dbReference>
<dbReference type="EMBL" id="BAABEP010000027">
    <property type="protein sequence ID" value="GAA3737618.1"/>
    <property type="molecule type" value="Genomic_DNA"/>
</dbReference>
<feature type="transmembrane region" description="Helical" evidence="10">
    <location>
        <begin position="106"/>
        <end position="123"/>
    </location>
</feature>
<evidence type="ECO:0000256" key="2">
    <source>
        <dbReference type="ARBA" id="ARBA00022448"/>
    </source>
</evidence>
<evidence type="ECO:0000313" key="12">
    <source>
        <dbReference type="EMBL" id="GAA3737618.1"/>
    </source>
</evidence>
<dbReference type="Proteomes" id="UP001499884">
    <property type="component" value="Unassembled WGS sequence"/>
</dbReference>
<feature type="transmembrane region" description="Helical" evidence="10">
    <location>
        <begin position="377"/>
        <end position="393"/>
    </location>
</feature>
<comment type="caution">
    <text evidence="12">The sequence shown here is derived from an EMBL/GenBank/DDBJ whole genome shotgun (WGS) entry which is preliminary data.</text>
</comment>
<evidence type="ECO:0000256" key="9">
    <source>
        <dbReference type="SAM" id="MobiDB-lite"/>
    </source>
</evidence>
<keyword evidence="13" id="KW-1185">Reference proteome</keyword>
<feature type="transmembrane region" description="Helical" evidence="10">
    <location>
        <begin position="195"/>
        <end position="215"/>
    </location>
</feature>
<feature type="transmembrane region" description="Helical" evidence="10">
    <location>
        <begin position="156"/>
        <end position="175"/>
    </location>
</feature>
<feature type="transmembrane region" description="Helical" evidence="10">
    <location>
        <begin position="322"/>
        <end position="339"/>
    </location>
</feature>